<dbReference type="Proteomes" id="UP001500620">
    <property type="component" value="Unassembled WGS sequence"/>
</dbReference>
<dbReference type="EMBL" id="BAABAT010000007">
    <property type="protein sequence ID" value="GAA4249298.1"/>
    <property type="molecule type" value="Genomic_DNA"/>
</dbReference>
<comment type="caution">
    <text evidence="4">The sequence shown here is derived from an EMBL/GenBank/DDBJ whole genome shotgun (WGS) entry which is preliminary data.</text>
</comment>
<sequence>MRPAEPASAAALGVRRRAWAGPAVAAPMPAARDARAGLALTDRHLLRDGRPWVPVSGELHYSRVPRERWAERLELMRSGGVTVVSTYVPWIHHEAERGAVRFDGRLDLGAFLDGCRAAGLEVVLRIGPWVHGELRGGGFPDWVRAAPVVHRSDDPGYLALVRAWFGRIGAAVGGRKLLAVQLENELLDRPGHLVTLKGLARAAGLAAPLWTATAWDGAVLPPREVMPVYSGYADGFWTDADAPWDPAFRAHFFFSDAWDPPRPAAAPGPFPPATCELGGGMATAYHRRPRPSGRDVAAVALCKIGSGSVWQGFYMYAGGTNPPGPGGTQESHATGYPNDVPRLGYDFHAPIGEAGTLSPGHAELRRQHAFLAAFGADLAAAPASLPDERPDGVEDGATLRWAVRGPFLFLAWHQPHVPLAPYRGARFAVDGALLPSRPVDIPPGTLAAWPVGLDVHGVRLDWATASALTVLPGPGGPTLVLCAEEGVPVEVAAGGAVLAAEPGRAPLRLLDRLDVLVLTPRDAATAWVCDGRLLLSAADLRWGADRRVVASGPDVYVYDPALRAFRRLALRPDGDGGAGEAEDVEVRLVRAAGEVPAQYGRRDGRPSAPSPEVFDELAAVYEVALPAWAVAPDADALLHIDWAGDVAELRVDGRAATDRFWDGSRWVVSLRDAGCAPGSAVTLHVLPLAAGSPVHLPADARRRADAATGPLLAVDRVLAQWRRAWREVA</sequence>
<accession>A0ABP8D850</accession>
<gene>
    <name evidence="4" type="ORF">GCM10022255_032850</name>
</gene>
<protein>
    <submittedName>
        <fullName evidence="4">Beta-galactosidase</fullName>
    </submittedName>
</protein>
<dbReference type="InterPro" id="IPR031330">
    <property type="entry name" value="Gly_Hdrlase_35_cat"/>
</dbReference>
<evidence type="ECO:0000256" key="2">
    <source>
        <dbReference type="RuleBase" id="RU003679"/>
    </source>
</evidence>
<comment type="similarity">
    <text evidence="1 2">Belongs to the glycosyl hydrolase 35 family.</text>
</comment>
<proteinExistence type="inferred from homology"/>
<dbReference type="PRINTS" id="PR00742">
    <property type="entry name" value="GLHYDRLASE35"/>
</dbReference>
<evidence type="ECO:0000259" key="3">
    <source>
        <dbReference type="Pfam" id="PF01301"/>
    </source>
</evidence>
<dbReference type="SUPFAM" id="SSF51445">
    <property type="entry name" value="(Trans)glycosidases"/>
    <property type="match status" value="1"/>
</dbReference>
<evidence type="ECO:0000313" key="4">
    <source>
        <dbReference type="EMBL" id="GAA4249298.1"/>
    </source>
</evidence>
<reference evidence="5" key="1">
    <citation type="journal article" date="2019" name="Int. J. Syst. Evol. Microbiol.">
        <title>The Global Catalogue of Microorganisms (GCM) 10K type strain sequencing project: providing services to taxonomists for standard genome sequencing and annotation.</title>
        <authorList>
            <consortium name="The Broad Institute Genomics Platform"/>
            <consortium name="The Broad Institute Genome Sequencing Center for Infectious Disease"/>
            <person name="Wu L."/>
            <person name="Ma J."/>
        </authorList>
    </citation>
    <scope>NUCLEOTIDE SEQUENCE [LARGE SCALE GENOMIC DNA]</scope>
    <source>
        <strain evidence="5">JCM 17441</strain>
    </source>
</reference>
<feature type="domain" description="Glycoside hydrolase 35 catalytic" evidence="3">
    <location>
        <begin position="45"/>
        <end position="369"/>
    </location>
</feature>
<organism evidence="4 5">
    <name type="scientific">Dactylosporangium darangshiense</name>
    <dbReference type="NCBI Taxonomy" id="579108"/>
    <lineage>
        <taxon>Bacteria</taxon>
        <taxon>Bacillati</taxon>
        <taxon>Actinomycetota</taxon>
        <taxon>Actinomycetes</taxon>
        <taxon>Micromonosporales</taxon>
        <taxon>Micromonosporaceae</taxon>
        <taxon>Dactylosporangium</taxon>
    </lineage>
</organism>
<keyword evidence="5" id="KW-1185">Reference proteome</keyword>
<evidence type="ECO:0000313" key="5">
    <source>
        <dbReference type="Proteomes" id="UP001500620"/>
    </source>
</evidence>
<dbReference type="InterPro" id="IPR017853">
    <property type="entry name" value="GH"/>
</dbReference>
<dbReference type="Gene3D" id="3.20.20.80">
    <property type="entry name" value="Glycosidases"/>
    <property type="match status" value="1"/>
</dbReference>
<dbReference type="RefSeq" id="WP_345127647.1">
    <property type="nucleotide sequence ID" value="NZ_BAABAT010000007.1"/>
</dbReference>
<evidence type="ECO:0000256" key="1">
    <source>
        <dbReference type="ARBA" id="ARBA00009809"/>
    </source>
</evidence>
<name>A0ABP8D850_9ACTN</name>
<dbReference type="InterPro" id="IPR001944">
    <property type="entry name" value="Glycoside_Hdrlase_35"/>
</dbReference>
<dbReference type="PANTHER" id="PTHR23421">
    <property type="entry name" value="BETA-GALACTOSIDASE RELATED"/>
    <property type="match status" value="1"/>
</dbReference>
<dbReference type="Pfam" id="PF01301">
    <property type="entry name" value="Glyco_hydro_35"/>
    <property type="match status" value="1"/>
</dbReference>